<dbReference type="Gene3D" id="3.40.33.10">
    <property type="entry name" value="CAP"/>
    <property type="match status" value="1"/>
</dbReference>
<dbReference type="AlphaFoldDB" id="A0A839ZZA9"/>
<proteinExistence type="predicted"/>
<evidence type="ECO:0000313" key="3">
    <source>
        <dbReference type="Proteomes" id="UP000530564"/>
    </source>
</evidence>
<protein>
    <submittedName>
        <fullName evidence="2">Uncharacterized protein YkwD</fullName>
    </submittedName>
</protein>
<comment type="caution">
    <text evidence="2">The sequence shown here is derived from an EMBL/GenBank/DDBJ whole genome shotgun (WGS) entry which is preliminary data.</text>
</comment>
<organism evidence="2 3">
    <name type="scientific">Phenylobacterium haematophilum</name>
    <dbReference type="NCBI Taxonomy" id="98513"/>
    <lineage>
        <taxon>Bacteria</taxon>
        <taxon>Pseudomonadati</taxon>
        <taxon>Pseudomonadota</taxon>
        <taxon>Alphaproteobacteria</taxon>
        <taxon>Caulobacterales</taxon>
        <taxon>Caulobacteraceae</taxon>
        <taxon>Phenylobacterium</taxon>
    </lineage>
</organism>
<reference evidence="2 3" key="1">
    <citation type="submission" date="2020-08" db="EMBL/GenBank/DDBJ databases">
        <title>Genomic Encyclopedia of Type Strains, Phase IV (KMG-IV): sequencing the most valuable type-strain genomes for metagenomic binning, comparative biology and taxonomic classification.</title>
        <authorList>
            <person name="Goeker M."/>
        </authorList>
    </citation>
    <scope>NUCLEOTIDE SEQUENCE [LARGE SCALE GENOMIC DNA]</scope>
    <source>
        <strain evidence="2 3">DSM 21793</strain>
    </source>
</reference>
<sequence>MQERAPSRIAPAAPSRRLLLAGLGGLLATPVAARVIPGVTEDVWLAYEARLRARATDAGGGAFQGASERRLLILTNAAREANGAPGLAWNPELAKVARGHAADLAARDYVEHLSPEGFDPSHRVGLLARRMIGSASENIAYRRAAQTADADDLMGIWRRSPSHWSNLLRPRYAQAGFGVVARGQRTYAVGLYARPDGALGAPLPFKLAQEAELADALRAVSPAFDSFALTDPLDEDAAWARIEGVEALPPGIYQLRPRRRVDRARYQILWGPIFERI</sequence>
<dbReference type="InterPro" id="IPR014044">
    <property type="entry name" value="CAP_dom"/>
</dbReference>
<feature type="domain" description="SCP" evidence="1">
    <location>
        <begin position="74"/>
        <end position="191"/>
    </location>
</feature>
<dbReference type="PANTHER" id="PTHR31157:SF1">
    <property type="entry name" value="SCP DOMAIN-CONTAINING PROTEIN"/>
    <property type="match status" value="1"/>
</dbReference>
<dbReference type="Pfam" id="PF00188">
    <property type="entry name" value="CAP"/>
    <property type="match status" value="1"/>
</dbReference>
<dbReference type="RefSeq" id="WP_183773058.1">
    <property type="nucleotide sequence ID" value="NZ_JACIDK010000003.1"/>
</dbReference>
<evidence type="ECO:0000313" key="2">
    <source>
        <dbReference type="EMBL" id="MBB3891706.1"/>
    </source>
</evidence>
<dbReference type="EMBL" id="JACIDK010000003">
    <property type="protein sequence ID" value="MBB3891706.1"/>
    <property type="molecule type" value="Genomic_DNA"/>
</dbReference>
<accession>A0A839ZZA9</accession>
<dbReference type="Proteomes" id="UP000530564">
    <property type="component" value="Unassembled WGS sequence"/>
</dbReference>
<dbReference type="CDD" id="cd05379">
    <property type="entry name" value="CAP_bacterial"/>
    <property type="match status" value="1"/>
</dbReference>
<dbReference type="InterPro" id="IPR035940">
    <property type="entry name" value="CAP_sf"/>
</dbReference>
<keyword evidence="3" id="KW-1185">Reference proteome</keyword>
<dbReference type="PANTHER" id="PTHR31157">
    <property type="entry name" value="SCP DOMAIN-CONTAINING PROTEIN"/>
    <property type="match status" value="1"/>
</dbReference>
<gene>
    <name evidence="2" type="ORF">GGQ61_002434</name>
</gene>
<name>A0A839ZZA9_9CAUL</name>
<evidence type="ECO:0000259" key="1">
    <source>
        <dbReference type="Pfam" id="PF00188"/>
    </source>
</evidence>
<dbReference type="SUPFAM" id="SSF55797">
    <property type="entry name" value="PR-1-like"/>
    <property type="match status" value="1"/>
</dbReference>